<evidence type="ECO:0000313" key="11">
    <source>
        <dbReference type="Proteomes" id="UP001065549"/>
    </source>
</evidence>
<comment type="caution">
    <text evidence="10">The sequence shown here is derived from an EMBL/GenBank/DDBJ whole genome shotgun (WGS) entry which is preliminary data.</text>
</comment>
<dbReference type="Proteomes" id="UP001065549">
    <property type="component" value="Unassembled WGS sequence"/>
</dbReference>
<evidence type="ECO:0000256" key="3">
    <source>
        <dbReference type="ARBA" id="ARBA00022448"/>
    </source>
</evidence>
<dbReference type="PANTHER" id="PTHR42770">
    <property type="entry name" value="AMINO ACID TRANSPORTER-RELATED"/>
    <property type="match status" value="1"/>
</dbReference>
<feature type="transmembrane region" description="Helical" evidence="9">
    <location>
        <begin position="458"/>
        <end position="477"/>
    </location>
</feature>
<dbReference type="InterPro" id="IPR050367">
    <property type="entry name" value="APC_superfamily"/>
</dbReference>
<accession>A0A9J6QQQ1</accession>
<evidence type="ECO:0000313" key="10">
    <source>
        <dbReference type="EMBL" id="MCU7379561.1"/>
    </source>
</evidence>
<evidence type="ECO:0000256" key="5">
    <source>
        <dbReference type="ARBA" id="ARBA00022692"/>
    </source>
</evidence>
<proteinExistence type="inferred from homology"/>
<evidence type="ECO:0000256" key="9">
    <source>
        <dbReference type="SAM" id="Phobius"/>
    </source>
</evidence>
<dbReference type="InterPro" id="IPR004754">
    <property type="entry name" value="Amino_acid_antiprt"/>
</dbReference>
<dbReference type="GO" id="GO:0022857">
    <property type="term" value="F:transmembrane transporter activity"/>
    <property type="evidence" value="ECO:0007669"/>
    <property type="project" value="InterPro"/>
</dbReference>
<keyword evidence="7 9" id="KW-1133">Transmembrane helix</keyword>
<feature type="transmembrane region" description="Helical" evidence="9">
    <location>
        <begin position="103"/>
        <end position="124"/>
    </location>
</feature>
<keyword evidence="3" id="KW-0813">Transport</keyword>
<keyword evidence="11" id="KW-1185">Reference proteome</keyword>
<protein>
    <submittedName>
        <fullName evidence="10">Basic amino acid/polyamine antiporter</fullName>
    </submittedName>
</protein>
<organism evidence="10 11">
    <name type="scientific">Hominibacterium faecale</name>
    <dbReference type="NCBI Taxonomy" id="2839743"/>
    <lineage>
        <taxon>Bacteria</taxon>
        <taxon>Bacillati</taxon>
        <taxon>Bacillota</taxon>
        <taxon>Clostridia</taxon>
        <taxon>Peptostreptococcales</taxon>
        <taxon>Anaerovoracaceae</taxon>
        <taxon>Hominibacterium</taxon>
    </lineage>
</organism>
<feature type="transmembrane region" description="Helical" evidence="9">
    <location>
        <begin position="130"/>
        <end position="148"/>
    </location>
</feature>
<comment type="subcellular location">
    <subcellularLocation>
        <location evidence="1">Cell membrane</location>
        <topology evidence="1">Multi-pass membrane protein</topology>
    </subcellularLocation>
</comment>
<dbReference type="EMBL" id="JAOSHN010000006">
    <property type="protein sequence ID" value="MCU7379561.1"/>
    <property type="molecule type" value="Genomic_DNA"/>
</dbReference>
<feature type="transmembrane region" description="Helical" evidence="9">
    <location>
        <begin position="12"/>
        <end position="32"/>
    </location>
</feature>
<dbReference type="GO" id="GO:0006865">
    <property type="term" value="P:amino acid transport"/>
    <property type="evidence" value="ECO:0007669"/>
    <property type="project" value="UniProtKB-KW"/>
</dbReference>
<feature type="transmembrane region" description="Helical" evidence="9">
    <location>
        <begin position="333"/>
        <end position="353"/>
    </location>
</feature>
<dbReference type="InterPro" id="IPR002293">
    <property type="entry name" value="AA/rel_permease1"/>
</dbReference>
<feature type="transmembrane region" description="Helical" evidence="9">
    <location>
        <begin position="237"/>
        <end position="260"/>
    </location>
</feature>
<keyword evidence="4" id="KW-1003">Cell membrane</keyword>
<gene>
    <name evidence="10" type="ORF">OBO34_14540</name>
</gene>
<evidence type="ECO:0000256" key="1">
    <source>
        <dbReference type="ARBA" id="ARBA00004651"/>
    </source>
</evidence>
<comment type="similarity">
    <text evidence="2">Belongs to the amino acid-polyamine-organocation (APC) superfamily. Basic amino acid/polyamine antiporter (APA) (TC 2.A.3.2) family.</text>
</comment>
<feature type="transmembrane region" description="Helical" evidence="9">
    <location>
        <begin position="360"/>
        <end position="384"/>
    </location>
</feature>
<evidence type="ECO:0000256" key="6">
    <source>
        <dbReference type="ARBA" id="ARBA00022970"/>
    </source>
</evidence>
<sequence length="482" mass="51300">MKQDLNHGQQLSCFKLTGVAVGSTIASGAFSLSGDMAAAGAGTAAVLCGWLLCGLGMLGLVVCFYHLSRVKPGLTGGIYSYARAGFGDYAGFNSAWGYWISNFLGNVSFATLMFAALGHFFPVFGAGNNLASVVGASAVTWLSVLLVLRGMKAAALINLLVTFAKLIPIFLFILAVIFLKAFDPQIFFFNFMGEDTGLPFSRQVMATTYTTAWAFIGVEGAVVISGRARTSQDAGRATVISYLCVLMIYILISVLSMGVMTRGQLAQLGNPPLADVMRQVVGPWGGNLINAGVVLSLLGATLGHTIISAECAYEAASKGSFCKLFAMEGKSGAPIAALLITGALVQLFLVIVYKSASTYQIFYTISTTMMVIPYLLTALYYWQLAAHRPESLEHAGIHPARGRLAAVIGILYGVWLIYSGGLTALLVSALLYAPGTLIYMKGKGEQHLPPFYRMRDKVLLTLILSIFTISLALRGQGGLDPF</sequence>
<evidence type="ECO:0000256" key="7">
    <source>
        <dbReference type="ARBA" id="ARBA00022989"/>
    </source>
</evidence>
<keyword evidence="6" id="KW-0029">Amino-acid transport</keyword>
<feature type="transmembrane region" description="Helical" evidence="9">
    <location>
        <begin position="44"/>
        <end position="67"/>
    </location>
</feature>
<name>A0A9J6QQQ1_9FIRM</name>
<evidence type="ECO:0000256" key="8">
    <source>
        <dbReference type="ARBA" id="ARBA00023136"/>
    </source>
</evidence>
<keyword evidence="8 9" id="KW-0472">Membrane</keyword>
<evidence type="ECO:0000256" key="2">
    <source>
        <dbReference type="ARBA" id="ARBA00008220"/>
    </source>
</evidence>
<dbReference type="Pfam" id="PF13520">
    <property type="entry name" value="AA_permease_2"/>
    <property type="match status" value="1"/>
</dbReference>
<feature type="transmembrane region" description="Helical" evidence="9">
    <location>
        <begin position="202"/>
        <end position="225"/>
    </location>
</feature>
<dbReference type="RefSeq" id="WP_253020977.1">
    <property type="nucleotide sequence ID" value="NZ_JAOSHN010000006.1"/>
</dbReference>
<dbReference type="AlphaFoldDB" id="A0A9J6QQQ1"/>
<keyword evidence="5 9" id="KW-0812">Transmembrane</keyword>
<dbReference type="PANTHER" id="PTHR42770:SF4">
    <property type="entry name" value="ARGININE_ORNITHINE ANTIPORTER-RELATED"/>
    <property type="match status" value="1"/>
</dbReference>
<evidence type="ECO:0000256" key="4">
    <source>
        <dbReference type="ARBA" id="ARBA00022475"/>
    </source>
</evidence>
<dbReference type="Gene3D" id="1.20.1740.10">
    <property type="entry name" value="Amino acid/polyamine transporter I"/>
    <property type="match status" value="1"/>
</dbReference>
<reference evidence="10" key="1">
    <citation type="submission" date="2022-09" db="EMBL/GenBank/DDBJ databases">
        <title>Culturomic study of gut microbiota in children with autism spectrum disorder.</title>
        <authorList>
            <person name="Efimov B.A."/>
            <person name="Chaplin A.V."/>
            <person name="Sokolova S.R."/>
            <person name="Pikina A.P."/>
            <person name="Korzhanova M."/>
            <person name="Belova V."/>
            <person name="Korostin D."/>
        </authorList>
    </citation>
    <scope>NUCLEOTIDE SEQUENCE</scope>
    <source>
        <strain evidence="10">ASD5510</strain>
    </source>
</reference>
<feature type="transmembrane region" description="Helical" evidence="9">
    <location>
        <begin position="155"/>
        <end position="182"/>
    </location>
</feature>
<dbReference type="GO" id="GO:0005886">
    <property type="term" value="C:plasma membrane"/>
    <property type="evidence" value="ECO:0007669"/>
    <property type="project" value="UniProtKB-SubCell"/>
</dbReference>
<feature type="transmembrane region" description="Helical" evidence="9">
    <location>
        <begin position="404"/>
        <end position="433"/>
    </location>
</feature>
<dbReference type="PIRSF" id="PIRSF006060">
    <property type="entry name" value="AA_transporter"/>
    <property type="match status" value="1"/>
</dbReference>
<dbReference type="NCBIfam" id="TIGR00905">
    <property type="entry name" value="2A0302"/>
    <property type="match status" value="1"/>
</dbReference>